<dbReference type="OrthoDB" id="1911848at2759"/>
<dbReference type="GeneID" id="19164384"/>
<keyword evidence="3" id="KW-1185">Reference proteome</keyword>
<evidence type="ECO:0000259" key="1">
    <source>
        <dbReference type="PROSITE" id="PS50011"/>
    </source>
</evidence>
<dbReference type="InterPro" id="IPR000719">
    <property type="entry name" value="Prot_kinase_dom"/>
</dbReference>
<dbReference type="GO" id="GO:0005524">
    <property type="term" value="F:ATP binding"/>
    <property type="evidence" value="ECO:0007669"/>
    <property type="project" value="InterPro"/>
</dbReference>
<name>W9ZAY3_9EURO</name>
<sequence length="612" mass="68425">MAELGTAMGAASFAFDLLGKCVQGFILVRTAQKIGKDGLSLLRMLDIEEIRLTTWARRARLLDSGYLDERLNAVLVEKALTQLFFCLSDTNKLKERYGLQLVQTPPDLSSPDPSSLAQAMSLSALAVADSREPPSLPISDELRAEILLKAGIIKDKNAFPKRLFWAAWDKTKFREFIGQVHHLIQTLWRTLDDARLEALSRDVNQSVSHLVRLEEKVDQLFAIASAVGFLSGDGRLSPNQGSEDSAESALGAAAHLKADRNRIRHDQADADATDSVAFHLSSQSGPPVETFSRTELLAEQKIAGNPRLVTAKFRHSDVVVEWKVLYKESKGKILPRVRSLAYLLSTTQHPAFRIPKCIGLVEEEAQIGLIFERPAGSKDSIYSPKPLLECFNKRYPLPSASVRLQLALKVIQVFQLLHVAGWWHKDLRSENIAFFPRCDDTALISDPSAFEALLLHPMLMGFSFAREASPSAISEQPSDEVSHDIYRHPEALGQPSKSFDEDKDNYALGMVLVEIAEWRSLRSILRADKVINFDRDVSFDQLSTIQSFMLQEGKDSIAQRVAFRLGRSYLKLVMLCLRAPSAFAPGHLEQQSSASRQKMFEEAVRELEECRL</sequence>
<proteinExistence type="predicted"/>
<dbReference type="PANTHER" id="PTHR37542">
    <property type="entry name" value="HELO DOMAIN-CONTAINING PROTEIN-RELATED"/>
    <property type="match status" value="1"/>
</dbReference>
<dbReference type="PROSITE" id="PS50011">
    <property type="entry name" value="PROTEIN_KINASE_DOM"/>
    <property type="match status" value="1"/>
</dbReference>
<organism evidence="2 3">
    <name type="scientific">Capronia epimyces CBS 606.96</name>
    <dbReference type="NCBI Taxonomy" id="1182542"/>
    <lineage>
        <taxon>Eukaryota</taxon>
        <taxon>Fungi</taxon>
        <taxon>Dikarya</taxon>
        <taxon>Ascomycota</taxon>
        <taxon>Pezizomycotina</taxon>
        <taxon>Eurotiomycetes</taxon>
        <taxon>Chaetothyriomycetidae</taxon>
        <taxon>Chaetothyriales</taxon>
        <taxon>Herpotrichiellaceae</taxon>
        <taxon>Capronia</taxon>
    </lineage>
</organism>
<dbReference type="eggNOG" id="KOG0590">
    <property type="taxonomic scope" value="Eukaryota"/>
</dbReference>
<comment type="caution">
    <text evidence="2">The sequence shown here is derived from an EMBL/GenBank/DDBJ whole genome shotgun (WGS) entry which is preliminary data.</text>
</comment>
<dbReference type="HOGENOM" id="CLU_017444_0_0_1"/>
<dbReference type="InterPro" id="IPR038305">
    <property type="entry name" value="HeLo_sf"/>
</dbReference>
<dbReference type="SUPFAM" id="SSF56112">
    <property type="entry name" value="Protein kinase-like (PK-like)"/>
    <property type="match status" value="1"/>
</dbReference>
<dbReference type="STRING" id="1182542.W9ZAY3"/>
<reference evidence="2 3" key="1">
    <citation type="submission" date="2013-03" db="EMBL/GenBank/DDBJ databases">
        <title>The Genome Sequence of Capronia epimyces CBS 606.96.</title>
        <authorList>
            <consortium name="The Broad Institute Genomics Platform"/>
            <person name="Cuomo C."/>
            <person name="de Hoog S."/>
            <person name="Gorbushina A."/>
            <person name="Walker B."/>
            <person name="Young S.K."/>
            <person name="Zeng Q."/>
            <person name="Gargeya S."/>
            <person name="Fitzgerald M."/>
            <person name="Haas B."/>
            <person name="Abouelleil A."/>
            <person name="Allen A.W."/>
            <person name="Alvarado L."/>
            <person name="Arachchi H.M."/>
            <person name="Berlin A.M."/>
            <person name="Chapman S.B."/>
            <person name="Gainer-Dewar J."/>
            <person name="Goldberg J."/>
            <person name="Griggs A."/>
            <person name="Gujja S."/>
            <person name="Hansen M."/>
            <person name="Howarth C."/>
            <person name="Imamovic A."/>
            <person name="Ireland A."/>
            <person name="Larimer J."/>
            <person name="McCowan C."/>
            <person name="Murphy C."/>
            <person name="Pearson M."/>
            <person name="Poon T.W."/>
            <person name="Priest M."/>
            <person name="Roberts A."/>
            <person name="Saif S."/>
            <person name="Shea T."/>
            <person name="Sisk P."/>
            <person name="Sykes S."/>
            <person name="Wortman J."/>
            <person name="Nusbaum C."/>
            <person name="Birren B."/>
        </authorList>
    </citation>
    <scope>NUCLEOTIDE SEQUENCE [LARGE SCALE GENOMIC DNA]</scope>
    <source>
        <strain evidence="2 3">CBS 606.96</strain>
    </source>
</reference>
<dbReference type="Pfam" id="PF14479">
    <property type="entry name" value="HeLo"/>
    <property type="match status" value="1"/>
</dbReference>
<dbReference type="InterPro" id="IPR011009">
    <property type="entry name" value="Kinase-like_dom_sf"/>
</dbReference>
<evidence type="ECO:0000313" key="3">
    <source>
        <dbReference type="Proteomes" id="UP000019478"/>
    </source>
</evidence>
<dbReference type="EMBL" id="AMGY01000001">
    <property type="protein sequence ID" value="EXJ91694.1"/>
    <property type="molecule type" value="Genomic_DNA"/>
</dbReference>
<accession>W9ZAY3</accession>
<protein>
    <recommendedName>
        <fullName evidence="1">Protein kinase domain-containing protein</fullName>
    </recommendedName>
</protein>
<dbReference type="Proteomes" id="UP000019478">
    <property type="component" value="Unassembled WGS sequence"/>
</dbReference>
<dbReference type="Gene3D" id="1.10.510.10">
    <property type="entry name" value="Transferase(Phosphotransferase) domain 1"/>
    <property type="match status" value="1"/>
</dbReference>
<dbReference type="Gene3D" id="1.20.120.1020">
    <property type="entry name" value="Prion-inhibition and propagation, HeLo domain"/>
    <property type="match status" value="1"/>
</dbReference>
<gene>
    <name evidence="2" type="ORF">A1O3_00244</name>
</gene>
<dbReference type="AlphaFoldDB" id="W9ZAY3"/>
<dbReference type="RefSeq" id="XP_007728584.1">
    <property type="nucleotide sequence ID" value="XM_007730394.1"/>
</dbReference>
<feature type="domain" description="Protein kinase" evidence="1">
    <location>
        <begin position="291"/>
        <end position="612"/>
    </location>
</feature>
<evidence type="ECO:0000313" key="2">
    <source>
        <dbReference type="EMBL" id="EXJ91694.1"/>
    </source>
</evidence>
<dbReference type="GO" id="GO:0004672">
    <property type="term" value="F:protein kinase activity"/>
    <property type="evidence" value="ECO:0007669"/>
    <property type="project" value="InterPro"/>
</dbReference>
<dbReference type="PANTHER" id="PTHR37542:SF3">
    <property type="entry name" value="PRION-INHIBITION AND PROPAGATION HELO DOMAIN-CONTAINING PROTEIN"/>
    <property type="match status" value="1"/>
</dbReference>
<dbReference type="InterPro" id="IPR029498">
    <property type="entry name" value="HeLo_dom"/>
</dbReference>